<comment type="caution">
    <text evidence="16">Lacks conserved residue(s) required for the propagation of feature annotation.</text>
</comment>
<dbReference type="Proteomes" id="UP000207598">
    <property type="component" value="Unassembled WGS sequence"/>
</dbReference>
<feature type="modified residue" description="FMN phosphoryl threonine" evidence="16">
    <location>
        <position position="235"/>
    </location>
</feature>
<evidence type="ECO:0000256" key="8">
    <source>
        <dbReference type="ARBA" id="ARBA00022967"/>
    </source>
</evidence>
<dbReference type="HAMAP" id="MF_00427">
    <property type="entry name" value="NqrC"/>
    <property type="match status" value="1"/>
</dbReference>
<organism evidence="19 20">
    <name type="scientific">Maliponia aquimaris</name>
    <dbReference type="NCBI Taxonomy" id="1673631"/>
    <lineage>
        <taxon>Bacteria</taxon>
        <taxon>Pseudomonadati</taxon>
        <taxon>Pseudomonadota</taxon>
        <taxon>Alphaproteobacteria</taxon>
        <taxon>Rhodobacterales</taxon>
        <taxon>Paracoccaceae</taxon>
        <taxon>Maliponia</taxon>
    </lineage>
</organism>
<dbReference type="GO" id="GO:0005886">
    <property type="term" value="C:plasma membrane"/>
    <property type="evidence" value="ECO:0007669"/>
    <property type="project" value="UniProtKB-SubCell"/>
</dbReference>
<keyword evidence="11 16" id="KW-0915">Sodium</keyword>
<dbReference type="GO" id="GO:0016655">
    <property type="term" value="F:oxidoreductase activity, acting on NAD(P)H, quinone or similar compound as acceptor"/>
    <property type="evidence" value="ECO:0007669"/>
    <property type="project" value="UniProtKB-UniRule"/>
</dbReference>
<keyword evidence="20" id="KW-1185">Reference proteome</keyword>
<evidence type="ECO:0000256" key="14">
    <source>
        <dbReference type="ARBA" id="ARBA00023136"/>
    </source>
</evidence>
<comment type="catalytic activity">
    <reaction evidence="16 17">
        <text>a ubiquinone + n Na(+)(in) + NADH + H(+) = a ubiquinol + n Na(+)(out) + NAD(+)</text>
        <dbReference type="Rhea" id="RHEA:47748"/>
        <dbReference type="Rhea" id="RHEA-COMP:9565"/>
        <dbReference type="Rhea" id="RHEA-COMP:9566"/>
        <dbReference type="ChEBI" id="CHEBI:15378"/>
        <dbReference type="ChEBI" id="CHEBI:16389"/>
        <dbReference type="ChEBI" id="CHEBI:17976"/>
        <dbReference type="ChEBI" id="CHEBI:29101"/>
        <dbReference type="ChEBI" id="CHEBI:57540"/>
        <dbReference type="ChEBI" id="CHEBI:57945"/>
        <dbReference type="EC" id="7.2.1.1"/>
    </reaction>
</comment>
<dbReference type="EC" id="7.2.1.1" evidence="16 17"/>
<evidence type="ECO:0000313" key="20">
    <source>
        <dbReference type="Proteomes" id="UP000207598"/>
    </source>
</evidence>
<reference evidence="19 20" key="1">
    <citation type="submission" date="2017-05" db="EMBL/GenBank/DDBJ databases">
        <authorList>
            <person name="Song R."/>
            <person name="Chenine A.L."/>
            <person name="Ruprecht R.M."/>
        </authorList>
    </citation>
    <scope>NUCLEOTIDE SEQUENCE [LARGE SCALE GENOMIC DNA]</scope>
    <source>
        <strain evidence="19 20">CECT 8898</strain>
    </source>
</reference>
<keyword evidence="14 16" id="KW-0472">Membrane</keyword>
<keyword evidence="19" id="KW-0560">Oxidoreductase</keyword>
<evidence type="ECO:0000313" key="19">
    <source>
        <dbReference type="EMBL" id="SMX42371.1"/>
    </source>
</evidence>
<comment type="subunit">
    <text evidence="16 17">Composed of six subunits; NqrA, NqrB, NqrC, NqrD, NqrE and NqrF.</text>
</comment>
<dbReference type="EMBL" id="FXYF01000006">
    <property type="protein sequence ID" value="SMX42371.1"/>
    <property type="molecule type" value="Genomic_DNA"/>
</dbReference>
<keyword evidence="8 16" id="KW-1278">Translocase</keyword>
<dbReference type="NCBIfam" id="TIGR01938">
    <property type="entry name" value="nqrC"/>
    <property type="match status" value="1"/>
</dbReference>
<keyword evidence="5 16" id="KW-0285">Flavoprotein</keyword>
<comment type="cofactor">
    <cofactor evidence="16 17">
        <name>FMN</name>
        <dbReference type="ChEBI" id="CHEBI:58210"/>
    </cofactor>
</comment>
<evidence type="ECO:0000256" key="2">
    <source>
        <dbReference type="ARBA" id="ARBA00022475"/>
    </source>
</evidence>
<gene>
    <name evidence="16 19" type="primary">nqrC</name>
    <name evidence="19" type="ORF">MAA8898_02588</name>
</gene>
<comment type="subcellular location">
    <subcellularLocation>
        <location evidence="16">Cell membrane</location>
        <topology evidence="16">Single-pass membrane protein</topology>
    </subcellularLocation>
</comment>
<dbReference type="OrthoDB" id="9786835at2"/>
<evidence type="ECO:0000256" key="11">
    <source>
        <dbReference type="ARBA" id="ARBA00023053"/>
    </source>
</evidence>
<dbReference type="PIRSF" id="PIRSF009437">
    <property type="entry name" value="NQR-1_subunit_C"/>
    <property type="match status" value="1"/>
</dbReference>
<dbReference type="InterPro" id="IPR010204">
    <property type="entry name" value="NqrC"/>
</dbReference>
<keyword evidence="2 16" id="KW-1003">Cell membrane</keyword>
<keyword evidence="9 16" id="KW-1133">Transmembrane helix</keyword>
<keyword evidence="12 16" id="KW-0406">Ion transport</keyword>
<evidence type="ECO:0000256" key="4">
    <source>
        <dbReference type="ARBA" id="ARBA00022553"/>
    </source>
</evidence>
<dbReference type="AlphaFoldDB" id="A0A238KHU3"/>
<keyword evidence="10 16" id="KW-0520">NAD</keyword>
<feature type="domain" description="FMN-binding" evidence="18">
    <location>
        <begin position="156"/>
        <end position="252"/>
    </location>
</feature>
<proteinExistence type="inferred from homology"/>
<dbReference type="SMART" id="SM00900">
    <property type="entry name" value="FMN_bind"/>
    <property type="match status" value="1"/>
</dbReference>
<keyword evidence="4 16" id="KW-0597">Phosphoprotein</keyword>
<evidence type="ECO:0000256" key="6">
    <source>
        <dbReference type="ARBA" id="ARBA00022643"/>
    </source>
</evidence>
<keyword evidence="15 16" id="KW-0739">Sodium transport</keyword>
<comment type="similarity">
    <text evidence="16 17">Belongs to the NqrC family.</text>
</comment>
<keyword evidence="13 16" id="KW-0830">Ubiquinone</keyword>
<keyword evidence="7 16" id="KW-0812">Transmembrane</keyword>
<dbReference type="Pfam" id="PF04205">
    <property type="entry name" value="FMN_bind"/>
    <property type="match status" value="1"/>
</dbReference>
<dbReference type="RefSeq" id="WP_094021410.1">
    <property type="nucleotide sequence ID" value="NZ_FXYF01000006.1"/>
</dbReference>
<evidence type="ECO:0000256" key="5">
    <source>
        <dbReference type="ARBA" id="ARBA00022630"/>
    </source>
</evidence>
<dbReference type="InterPro" id="IPR007329">
    <property type="entry name" value="FMN-bd"/>
</dbReference>
<comment type="function">
    <text evidence="16">NQR complex catalyzes the reduction of ubiquinone-1 to ubiquinol by two successive reactions, coupled with the transport of Na(+) ions from the cytoplasm to the periplasm. NqrA to NqrE are probably involved in the second step, the conversion of ubisemiquinone to ubiquinol.</text>
</comment>
<evidence type="ECO:0000256" key="3">
    <source>
        <dbReference type="ARBA" id="ARBA00022519"/>
    </source>
</evidence>
<keyword evidence="3" id="KW-0997">Cell inner membrane</keyword>
<evidence type="ECO:0000256" key="13">
    <source>
        <dbReference type="ARBA" id="ARBA00023075"/>
    </source>
</evidence>
<dbReference type="PANTHER" id="PTHR37838">
    <property type="entry name" value="NA(+)-TRANSLOCATING NADH-QUINONE REDUCTASE SUBUNIT C"/>
    <property type="match status" value="1"/>
</dbReference>
<evidence type="ECO:0000256" key="1">
    <source>
        <dbReference type="ARBA" id="ARBA00022448"/>
    </source>
</evidence>
<dbReference type="GO" id="GO:0006814">
    <property type="term" value="P:sodium ion transport"/>
    <property type="evidence" value="ECO:0007669"/>
    <property type="project" value="UniProtKB-UniRule"/>
</dbReference>
<evidence type="ECO:0000256" key="17">
    <source>
        <dbReference type="PIRNR" id="PIRNR009437"/>
    </source>
</evidence>
<evidence type="ECO:0000256" key="16">
    <source>
        <dbReference type="HAMAP-Rule" id="MF_00427"/>
    </source>
</evidence>
<evidence type="ECO:0000256" key="9">
    <source>
        <dbReference type="ARBA" id="ARBA00022989"/>
    </source>
</evidence>
<evidence type="ECO:0000256" key="10">
    <source>
        <dbReference type="ARBA" id="ARBA00023027"/>
    </source>
</evidence>
<evidence type="ECO:0000256" key="7">
    <source>
        <dbReference type="ARBA" id="ARBA00022692"/>
    </source>
</evidence>
<accession>A0A238KHU3</accession>
<evidence type="ECO:0000256" key="15">
    <source>
        <dbReference type="ARBA" id="ARBA00023201"/>
    </source>
</evidence>
<keyword evidence="6 16" id="KW-0288">FMN</keyword>
<evidence type="ECO:0000256" key="12">
    <source>
        <dbReference type="ARBA" id="ARBA00023065"/>
    </source>
</evidence>
<evidence type="ECO:0000259" key="18">
    <source>
        <dbReference type="SMART" id="SM00900"/>
    </source>
</evidence>
<keyword evidence="1 16" id="KW-0813">Transport</keyword>
<sequence length="266" mass="28120">MADLNPITAWKRLLALPNESRPKTLLVAFLTSVLCAALVTGATVVLRPIQAANRAAEVQVRLEALLSAIPGMTQLLSANPDAAVSTVVVDLTTGRAARDITPATLETALQDTANWTPLKPEDDLADLGARPDIAQVYVLRQGDQVRLLILPVAGSGYNGPIEAMLAINGDMQTIAGLTVTRQAETPGLGARIEEPAWQASFAGTRFADDSGAMRFAVAKGPSASDYEVDGITGATRTSNAVTRMVRFWLGPQGYGPLIEAVKRGEF</sequence>
<dbReference type="GO" id="GO:0010181">
    <property type="term" value="F:FMN binding"/>
    <property type="evidence" value="ECO:0007669"/>
    <property type="project" value="UniProtKB-UniRule"/>
</dbReference>
<dbReference type="PANTHER" id="PTHR37838:SF1">
    <property type="entry name" value="NA(+)-TRANSLOCATING NADH-QUINONE REDUCTASE SUBUNIT C"/>
    <property type="match status" value="1"/>
</dbReference>
<name>A0A238KHU3_9RHOB</name>
<protein>
    <recommendedName>
        <fullName evidence="16 17">Na(+)-translocating NADH-quinone reductase subunit C</fullName>
        <shortName evidence="16 17">Na(+)-NQR subunit C</shortName>
        <shortName evidence="16 17">Na(+)-translocating NQR subunit C</shortName>
        <ecNumber evidence="16 17">7.2.1.1</ecNumber>
    </recommendedName>
    <alternativeName>
        <fullName evidence="16 17">NQR complex subunit C</fullName>
    </alternativeName>
    <alternativeName>
        <fullName evidence="16 17">NQR-1 subunit C</fullName>
    </alternativeName>
</protein>